<organism evidence="1 2">
    <name type="scientific">Dioscorea cayennensis subsp. rotundata</name>
    <name type="common">White Guinea yam</name>
    <name type="synonym">Dioscorea rotundata</name>
    <dbReference type="NCBI Taxonomy" id="55577"/>
    <lineage>
        <taxon>Eukaryota</taxon>
        <taxon>Viridiplantae</taxon>
        <taxon>Streptophyta</taxon>
        <taxon>Embryophyta</taxon>
        <taxon>Tracheophyta</taxon>
        <taxon>Spermatophyta</taxon>
        <taxon>Magnoliopsida</taxon>
        <taxon>Liliopsida</taxon>
        <taxon>Dioscoreales</taxon>
        <taxon>Dioscoreaceae</taxon>
        <taxon>Dioscorea</taxon>
    </lineage>
</organism>
<dbReference type="RefSeq" id="XP_039131643.1">
    <property type="nucleotide sequence ID" value="XM_039275709.1"/>
</dbReference>
<keyword evidence="1" id="KW-1185">Reference proteome</keyword>
<evidence type="ECO:0000313" key="2">
    <source>
        <dbReference type="RefSeq" id="XP_039131643.1"/>
    </source>
</evidence>
<dbReference type="PANTHER" id="PTHR36310:SF1">
    <property type="entry name" value="CYCLIN-DEPENDENT PROTEIN KINASE INHIBITOR SMR11"/>
    <property type="match status" value="1"/>
</dbReference>
<sequence length="226" mass="24576">MGLDEIIVADASSVEIGRVDQGFVSAKMSTAVESASQKASCLEKIQALNLSDDDNKVENSVAVANVPMSPDQENLEISSLDQTEDDLISGCQTPTGNIFDPFAPGPEEVMCCAPKKKLLKEVRAPLRRQLNFDSCVDSDDAAEEELLLDSIYRSFLEVIVANQVKDIYGEDLIVEPHLEGHQGEGFQTPTSLPLLTGIAETCPPAPVRPVLKTRKISLDICKKLEF</sequence>
<dbReference type="PANTHER" id="PTHR36310">
    <property type="entry name" value="CYCLIN-DEPENDENT PROTEIN KINASE INHIBITOR SMR11"/>
    <property type="match status" value="1"/>
</dbReference>
<reference evidence="2 3" key="1">
    <citation type="submission" date="2025-04" db="UniProtKB">
        <authorList>
            <consortium name="RefSeq"/>
        </authorList>
    </citation>
    <scope>IDENTIFICATION</scope>
</reference>
<dbReference type="InterPro" id="IPR038971">
    <property type="entry name" value="SMR11/SMR16"/>
</dbReference>
<dbReference type="AlphaFoldDB" id="A0AB40BZF9"/>
<dbReference type="Proteomes" id="UP001515500">
    <property type="component" value="Chromosome 9"/>
</dbReference>
<dbReference type="GeneID" id="120268271"/>
<name>A0AB40BZF9_DIOCR</name>
<gene>
    <name evidence="2 3" type="primary">LOC120268271</name>
</gene>
<dbReference type="RefSeq" id="XP_039131644.1">
    <property type="nucleotide sequence ID" value="XM_039275710.1"/>
</dbReference>
<protein>
    <submittedName>
        <fullName evidence="2 3">Uncharacterized protein</fullName>
    </submittedName>
</protein>
<evidence type="ECO:0000313" key="3">
    <source>
        <dbReference type="RefSeq" id="XP_039131644.1"/>
    </source>
</evidence>
<evidence type="ECO:0000313" key="1">
    <source>
        <dbReference type="Proteomes" id="UP001515500"/>
    </source>
</evidence>
<accession>A0AB40BZF9</accession>
<proteinExistence type="predicted"/>